<gene>
    <name evidence="1" type="ORF">HUJ06_013350</name>
    <name evidence="2" type="ORF">HUJ06_031956</name>
</gene>
<accession>A0A823A2W8</accession>
<evidence type="ECO:0000313" key="1">
    <source>
        <dbReference type="EMBL" id="DAD39027.1"/>
    </source>
</evidence>
<dbReference type="EMBL" id="DUZY01000240">
    <property type="protein sequence ID" value="DAD49569.1"/>
    <property type="molecule type" value="Genomic_DNA"/>
</dbReference>
<dbReference type="AlphaFoldDB" id="A0A823A2W8"/>
<proteinExistence type="predicted"/>
<keyword evidence="3" id="KW-1185">Reference proteome</keyword>
<dbReference type="Proteomes" id="UP000607653">
    <property type="component" value="Unassembled WGS sequence"/>
</dbReference>
<dbReference type="EMBL" id="DUZY01000005">
    <property type="protein sequence ID" value="DAD39027.1"/>
    <property type="molecule type" value="Genomic_DNA"/>
</dbReference>
<reference evidence="2 3" key="1">
    <citation type="journal article" date="2020" name="Mol. Biol. Evol.">
        <title>Distinct Expression and Methylation Patterns for Genes with Different Fates following a Single Whole-Genome Duplication in Flowering Plants.</title>
        <authorList>
            <person name="Shi T."/>
            <person name="Rahmani R.S."/>
            <person name="Gugger P.F."/>
            <person name="Wang M."/>
            <person name="Li H."/>
            <person name="Zhang Y."/>
            <person name="Li Z."/>
            <person name="Wang Q."/>
            <person name="Van de Peer Y."/>
            <person name="Marchal K."/>
            <person name="Chen J."/>
        </authorList>
    </citation>
    <scope>NUCLEOTIDE SEQUENCE [LARGE SCALE GENOMIC DNA]</scope>
    <source>
        <tissue evidence="2">Leaf</tissue>
    </source>
</reference>
<sequence>MRREIGRVTIRNLLSRTSELKTVGESLTEEERAACLIEPYRDMDEEGIGF</sequence>
<evidence type="ECO:0000313" key="2">
    <source>
        <dbReference type="EMBL" id="DAD49569.1"/>
    </source>
</evidence>
<name>A0A823A2W8_NELNU</name>
<comment type="caution">
    <text evidence="2">The sequence shown here is derived from an EMBL/GenBank/DDBJ whole genome shotgun (WGS) entry which is preliminary data.</text>
</comment>
<evidence type="ECO:0000313" key="3">
    <source>
        <dbReference type="Proteomes" id="UP000607653"/>
    </source>
</evidence>
<organism evidence="2 3">
    <name type="scientific">Nelumbo nucifera</name>
    <name type="common">Sacred lotus</name>
    <dbReference type="NCBI Taxonomy" id="4432"/>
    <lineage>
        <taxon>Eukaryota</taxon>
        <taxon>Viridiplantae</taxon>
        <taxon>Streptophyta</taxon>
        <taxon>Embryophyta</taxon>
        <taxon>Tracheophyta</taxon>
        <taxon>Spermatophyta</taxon>
        <taxon>Magnoliopsida</taxon>
        <taxon>Proteales</taxon>
        <taxon>Nelumbonaceae</taxon>
        <taxon>Nelumbo</taxon>
    </lineage>
</organism>
<protein>
    <submittedName>
        <fullName evidence="2">Uncharacterized protein</fullName>
    </submittedName>
</protein>